<proteinExistence type="predicted"/>
<accession>A0AAJ0Y6Y8</accession>
<dbReference type="Pfam" id="PF06889">
    <property type="entry name" value="DUF1266"/>
    <property type="match status" value="1"/>
</dbReference>
<evidence type="ECO:0000313" key="3">
    <source>
        <dbReference type="EMBL" id="ARX35579.1"/>
    </source>
</evidence>
<dbReference type="AlphaFoldDB" id="A0AAJ0Y6Y8"/>
<organism evidence="3 4">
    <name type="scientific">Proteus mirabilis</name>
    <dbReference type="NCBI Taxonomy" id="584"/>
    <lineage>
        <taxon>Bacteria</taxon>
        <taxon>Pseudomonadati</taxon>
        <taxon>Pseudomonadota</taxon>
        <taxon>Gammaproteobacteria</taxon>
        <taxon>Enterobacterales</taxon>
        <taxon>Morganellaceae</taxon>
        <taxon>Proteus</taxon>
    </lineage>
</organism>
<keyword evidence="1" id="KW-1133">Transmembrane helix</keyword>
<feature type="transmembrane region" description="Helical" evidence="1">
    <location>
        <begin position="6"/>
        <end position="29"/>
    </location>
</feature>
<dbReference type="EMBL" id="CP021694">
    <property type="protein sequence ID" value="ARX35579.1"/>
    <property type="molecule type" value="Genomic_DNA"/>
</dbReference>
<gene>
    <name evidence="3" type="ORF">AM402_15925</name>
</gene>
<dbReference type="RefSeq" id="WP_087726655.1">
    <property type="nucleotide sequence ID" value="NZ_BGKS01000044.1"/>
</dbReference>
<evidence type="ECO:0000256" key="1">
    <source>
        <dbReference type="SAM" id="Phobius"/>
    </source>
</evidence>
<keyword evidence="1" id="KW-0472">Membrane</keyword>
<name>A0AAJ0Y6Y8_PROMI</name>
<evidence type="ECO:0000313" key="4">
    <source>
        <dbReference type="Proteomes" id="UP000195540"/>
    </source>
</evidence>
<protein>
    <recommendedName>
        <fullName evidence="2">DUF1266 domain-containing protein</fullName>
    </recommendedName>
</protein>
<sequence>MSGYVYAGFPSSVGVIIGVFFLVVLFKWLRNFAVQDNKLSTSAMPATTDPESALSTPTTEGSVNQLLPNEWGLYVAAPYAVMNEWAYNEYNQGKDDGGLSAAWGVNDRWDLIYQLFWLLTQGHTNDFYQLRDQILNGKEEDIQSLKNDILLSDLTENDKNERLWQIDMMNTNRMNIQNVKYLIWDLCRFNKLCLEGCQQGYITQQEAQTWSLMSASMLRRIYDGWEDMWQNFIATRWLWASGDQNWASSHQTFSDVVQNILKAENTLATEENWVMELPPLDLMSFTRAVAGLGFMKNDVPMTLAEIEEVISERITLKTLNS</sequence>
<reference evidence="3 4" key="1">
    <citation type="submission" date="2017-05" db="EMBL/GenBank/DDBJ databases">
        <title>Whole genome sequencing of Proteus mirabilis AR_0155.</title>
        <authorList>
            <person name="Conlan S."/>
            <person name="Thomas P.J."/>
            <person name="Mullikin J."/>
            <person name="Frank K.M."/>
            <person name="Segre J.A."/>
        </authorList>
    </citation>
    <scope>NUCLEOTIDE SEQUENCE [LARGE SCALE GENOMIC DNA]</scope>
    <source>
        <strain evidence="3 4">AR_0155</strain>
    </source>
</reference>
<dbReference type="Proteomes" id="UP000195540">
    <property type="component" value="Chromosome"/>
</dbReference>
<evidence type="ECO:0000259" key="2">
    <source>
        <dbReference type="Pfam" id="PF06889"/>
    </source>
</evidence>
<keyword evidence="1" id="KW-0812">Transmembrane</keyword>
<dbReference type="InterPro" id="IPR009677">
    <property type="entry name" value="DUF1266"/>
</dbReference>
<feature type="domain" description="DUF1266" evidence="2">
    <location>
        <begin position="99"/>
        <end position="268"/>
    </location>
</feature>